<dbReference type="Proteomes" id="UP001147746">
    <property type="component" value="Unassembled WGS sequence"/>
</dbReference>
<reference evidence="2" key="1">
    <citation type="submission" date="2022-12" db="EMBL/GenBank/DDBJ databases">
        <authorList>
            <person name="Petersen C."/>
        </authorList>
    </citation>
    <scope>NUCLEOTIDE SEQUENCE</scope>
    <source>
        <strain evidence="2">IBT 21472</strain>
    </source>
</reference>
<keyword evidence="3" id="KW-1185">Reference proteome</keyword>
<evidence type="ECO:0000256" key="1">
    <source>
        <dbReference type="SAM" id="MobiDB-lite"/>
    </source>
</evidence>
<proteinExistence type="predicted"/>
<accession>A0A9W9Q2L4</accession>
<sequence>MSSGNVNLIEGKKRPALEQAGGIQKKPMTNPNTNPQEMRDTQIAYHSSVEDKENPLDACVNKMVREAPLLRYDAEQRIAANEGGFGLLAELREMNDKINRLESHGQKLESHCQKLESHCQKLESHRQSHLDIRQRAISIWVRDALNKDTERRKEDIRRLNKDIIHGGDVRSDAMVVTERYKKSSTEWQYFRTLYGLTPDNVNDLDQQKCYRSLQALDRAASILLKNALTSLPTEAMGKEREDLVAMLLEERYEESEKMTSTFLGGNKSSVAEEYF</sequence>
<evidence type="ECO:0000313" key="3">
    <source>
        <dbReference type="Proteomes" id="UP001147746"/>
    </source>
</evidence>
<reference evidence="2" key="2">
    <citation type="journal article" date="2023" name="IMA Fungus">
        <title>Comparative genomic study of the Penicillium genus elucidates a diverse pangenome and 15 lateral gene transfer events.</title>
        <authorList>
            <person name="Petersen C."/>
            <person name="Sorensen T."/>
            <person name="Nielsen M.R."/>
            <person name="Sondergaard T.E."/>
            <person name="Sorensen J.L."/>
            <person name="Fitzpatrick D.A."/>
            <person name="Frisvad J.C."/>
            <person name="Nielsen K.L."/>
        </authorList>
    </citation>
    <scope>NUCLEOTIDE SEQUENCE</scope>
    <source>
        <strain evidence="2">IBT 21472</strain>
    </source>
</reference>
<feature type="compositionally biased region" description="Polar residues" evidence="1">
    <location>
        <begin position="27"/>
        <end position="36"/>
    </location>
</feature>
<name>A0A9W9Q2L4_9EURO</name>
<feature type="region of interest" description="Disordered" evidence="1">
    <location>
        <begin position="1"/>
        <end position="37"/>
    </location>
</feature>
<dbReference type="AlphaFoldDB" id="A0A9W9Q2L4"/>
<comment type="caution">
    <text evidence="2">The sequence shown here is derived from an EMBL/GenBank/DDBJ whole genome shotgun (WGS) entry which is preliminary data.</text>
</comment>
<dbReference type="EMBL" id="JAPZBO010000002">
    <property type="protein sequence ID" value="KAJ5323411.1"/>
    <property type="molecule type" value="Genomic_DNA"/>
</dbReference>
<evidence type="ECO:0000313" key="2">
    <source>
        <dbReference type="EMBL" id="KAJ5323411.1"/>
    </source>
</evidence>
<gene>
    <name evidence="2" type="ORF">N7476_002011</name>
</gene>
<protein>
    <submittedName>
        <fullName evidence="2">Uncharacterized protein</fullName>
    </submittedName>
</protein>
<organism evidence="2 3">
    <name type="scientific">Penicillium atrosanguineum</name>
    <dbReference type="NCBI Taxonomy" id="1132637"/>
    <lineage>
        <taxon>Eukaryota</taxon>
        <taxon>Fungi</taxon>
        <taxon>Dikarya</taxon>
        <taxon>Ascomycota</taxon>
        <taxon>Pezizomycotina</taxon>
        <taxon>Eurotiomycetes</taxon>
        <taxon>Eurotiomycetidae</taxon>
        <taxon>Eurotiales</taxon>
        <taxon>Aspergillaceae</taxon>
        <taxon>Penicillium</taxon>
    </lineage>
</organism>